<sequence length="75" mass="8256">MPKAMPTIPEEDEEEAVIYEIVYGKSPDKMKSDDDKLNMALQGIDNGDDCSTCSSSDFVLSTSTSGEDSQLEWDD</sequence>
<keyword evidence="2" id="KW-1185">Reference proteome</keyword>
<dbReference type="EMBL" id="LSRL02000544">
    <property type="protein sequence ID" value="TDG40529.1"/>
    <property type="molecule type" value="Genomic_DNA"/>
</dbReference>
<organism evidence="1 2">
    <name type="scientific">Drosophila navojoa</name>
    <name type="common">Fruit fly</name>
    <dbReference type="NCBI Taxonomy" id="7232"/>
    <lineage>
        <taxon>Eukaryota</taxon>
        <taxon>Metazoa</taxon>
        <taxon>Ecdysozoa</taxon>
        <taxon>Arthropoda</taxon>
        <taxon>Hexapoda</taxon>
        <taxon>Insecta</taxon>
        <taxon>Pterygota</taxon>
        <taxon>Neoptera</taxon>
        <taxon>Endopterygota</taxon>
        <taxon>Diptera</taxon>
        <taxon>Brachycera</taxon>
        <taxon>Muscomorpha</taxon>
        <taxon>Ephydroidea</taxon>
        <taxon>Drosophilidae</taxon>
        <taxon>Drosophila</taxon>
    </lineage>
</organism>
<reference evidence="1 2" key="1">
    <citation type="journal article" date="2019" name="J. Hered.">
        <title>An Improved Genome Assembly for Drosophila navojoa, the Basal Species in the mojavensis Cluster.</title>
        <authorList>
            <person name="Vanderlinde T."/>
            <person name="Dupim E.G."/>
            <person name="Nazario-Yepiz N.O."/>
            <person name="Carvalho A.B."/>
        </authorList>
    </citation>
    <scope>NUCLEOTIDE SEQUENCE [LARGE SCALE GENOMIC DNA]</scope>
    <source>
        <strain evidence="1">Navoj_Jal97</strain>
        <tissue evidence="1">Whole organism</tissue>
    </source>
</reference>
<comment type="caution">
    <text evidence="1">The sequence shown here is derived from an EMBL/GenBank/DDBJ whole genome shotgun (WGS) entry which is preliminary data.</text>
</comment>
<name>A0A484AVA2_DRONA</name>
<evidence type="ECO:0000313" key="1">
    <source>
        <dbReference type="EMBL" id="TDG40529.1"/>
    </source>
</evidence>
<dbReference type="AlphaFoldDB" id="A0A484AVA2"/>
<evidence type="ECO:0000313" key="2">
    <source>
        <dbReference type="Proteomes" id="UP000295192"/>
    </source>
</evidence>
<gene>
    <name evidence="1" type="ORF">AWZ03_013046</name>
</gene>
<dbReference type="OMA" id="EDSQLEW"/>
<protein>
    <submittedName>
        <fullName evidence="1">Uncharacterized protein</fullName>
    </submittedName>
</protein>
<accession>A0A484AVA2</accession>
<proteinExistence type="predicted"/>
<dbReference type="Proteomes" id="UP000295192">
    <property type="component" value="Unassembled WGS sequence"/>
</dbReference>